<dbReference type="Pfam" id="PF09411">
    <property type="entry name" value="PagL"/>
    <property type="match status" value="1"/>
</dbReference>
<keyword evidence="2" id="KW-1185">Reference proteome</keyword>
<sequence length="197" mass="23231">MIWLKNSRAFKSVRQVKYIIWTSLTIFLLTHSKLVMAVDGLMLSYGHGMNDALIQNQNISGASHQSIGLFWGSEYHFDHEWFGYSELEFEAYYSQIKLEQTRQIIAFRPILNFWGNKNQRRNWYWQFGVGISYFDDKQFMPVTLSTKGQFATMFGIGIPFNQQQNRLTLRYNHYSNAYLKKPNPGLDTISLDWHVSF</sequence>
<protein>
    <submittedName>
        <fullName evidence="1">Acyloxyacyl hydrolase</fullName>
    </submittedName>
</protein>
<name>A0A545TCA7_9GAMM</name>
<dbReference type="Proteomes" id="UP000317839">
    <property type="component" value="Unassembled WGS sequence"/>
</dbReference>
<proteinExistence type="predicted"/>
<evidence type="ECO:0000313" key="2">
    <source>
        <dbReference type="Proteomes" id="UP000317839"/>
    </source>
</evidence>
<keyword evidence="1" id="KW-0378">Hydrolase</keyword>
<dbReference type="GO" id="GO:0016787">
    <property type="term" value="F:hydrolase activity"/>
    <property type="evidence" value="ECO:0007669"/>
    <property type="project" value="UniProtKB-KW"/>
</dbReference>
<evidence type="ECO:0000313" key="1">
    <source>
        <dbReference type="EMBL" id="TQV74849.1"/>
    </source>
</evidence>
<dbReference type="OrthoDB" id="9797122at2"/>
<dbReference type="Gene3D" id="2.40.160.20">
    <property type="match status" value="1"/>
</dbReference>
<comment type="caution">
    <text evidence="1">The sequence shown here is derived from an EMBL/GenBank/DDBJ whole genome shotgun (WGS) entry which is preliminary data.</text>
</comment>
<organism evidence="1 2">
    <name type="scientific">Aliikangiella marina</name>
    <dbReference type="NCBI Taxonomy" id="1712262"/>
    <lineage>
        <taxon>Bacteria</taxon>
        <taxon>Pseudomonadati</taxon>
        <taxon>Pseudomonadota</taxon>
        <taxon>Gammaproteobacteria</taxon>
        <taxon>Oceanospirillales</taxon>
        <taxon>Pleioneaceae</taxon>
        <taxon>Aliikangiella</taxon>
    </lineage>
</organism>
<dbReference type="EMBL" id="VIKR01000002">
    <property type="protein sequence ID" value="TQV74849.1"/>
    <property type="molecule type" value="Genomic_DNA"/>
</dbReference>
<gene>
    <name evidence="1" type="ORF">FLL45_07770</name>
</gene>
<accession>A0A545TCA7</accession>
<dbReference type="AlphaFoldDB" id="A0A545TCA7"/>
<dbReference type="InterPro" id="IPR018550">
    <property type="entry name" value="Lipid-A_deacylase-rel"/>
</dbReference>
<reference evidence="1 2" key="1">
    <citation type="submission" date="2019-06" db="EMBL/GenBank/DDBJ databases">
        <title>Draft genome of Aliikangiella marina GYP-15.</title>
        <authorList>
            <person name="Wang G."/>
        </authorList>
    </citation>
    <scope>NUCLEOTIDE SEQUENCE [LARGE SCALE GENOMIC DNA]</scope>
    <source>
        <strain evidence="1 2">GYP-15</strain>
    </source>
</reference>